<name>A0A518ATZ1_9BACT</name>
<feature type="region of interest" description="Disordered" evidence="1">
    <location>
        <begin position="154"/>
        <end position="179"/>
    </location>
</feature>
<dbReference type="EMBL" id="CP036278">
    <property type="protein sequence ID" value="QDU58192.1"/>
    <property type="molecule type" value="Genomic_DNA"/>
</dbReference>
<dbReference type="AlphaFoldDB" id="A0A518ATZ1"/>
<sequence length="342" mass="37790">MKHITPTLTKFKRLARRLGLRDFEAAGVLELLWIATQNEARRGDIGRLSNEEIAIAIDWGRDENELVDALVETGWLDPHPEHRLVVHDWCEHAPRYVKGVVSRQGGFIVKSLEVEPTSSTYVDDVGSTLASSESSKRTNATYVDNARPERMSSAHVANSSTHTTLPNQTPPHPSECDEASHACDWGEVVDKLEGAGVSQTGKAIASARENGVAAEHVLEVVAYWSRYRNGWSQPALALYRRVCAAKPDLQVSEGWLDFRRGYAAADVKPPLSAAVQSLMAELDADDGLSRIVAGSHSFPRTEWKAVQQEAAREAPHGLPRNRVNLLAAKLWREKHQRSEVSA</sequence>
<evidence type="ECO:0000313" key="2">
    <source>
        <dbReference type="EMBL" id="QDU58192.1"/>
    </source>
</evidence>
<protein>
    <submittedName>
        <fullName evidence="2">Uncharacterized protein</fullName>
    </submittedName>
</protein>
<dbReference type="KEGG" id="amuc:Pan181_44250"/>
<organism evidence="2 3">
    <name type="scientific">Aeoliella mucimassa</name>
    <dbReference type="NCBI Taxonomy" id="2527972"/>
    <lineage>
        <taxon>Bacteria</taxon>
        <taxon>Pseudomonadati</taxon>
        <taxon>Planctomycetota</taxon>
        <taxon>Planctomycetia</taxon>
        <taxon>Pirellulales</taxon>
        <taxon>Lacipirellulaceae</taxon>
        <taxon>Aeoliella</taxon>
    </lineage>
</organism>
<evidence type="ECO:0000256" key="1">
    <source>
        <dbReference type="SAM" id="MobiDB-lite"/>
    </source>
</evidence>
<gene>
    <name evidence="2" type="ORF">Pan181_44250</name>
</gene>
<feature type="compositionally biased region" description="Polar residues" evidence="1">
    <location>
        <begin position="155"/>
        <end position="167"/>
    </location>
</feature>
<proteinExistence type="predicted"/>
<dbReference type="RefSeq" id="WP_145249810.1">
    <property type="nucleotide sequence ID" value="NZ_CP036278.1"/>
</dbReference>
<dbReference type="Proteomes" id="UP000315750">
    <property type="component" value="Chromosome"/>
</dbReference>
<keyword evidence="3" id="KW-1185">Reference proteome</keyword>
<reference evidence="2 3" key="1">
    <citation type="submission" date="2019-02" db="EMBL/GenBank/DDBJ databases">
        <title>Deep-cultivation of Planctomycetes and their phenomic and genomic characterization uncovers novel biology.</title>
        <authorList>
            <person name="Wiegand S."/>
            <person name="Jogler M."/>
            <person name="Boedeker C."/>
            <person name="Pinto D."/>
            <person name="Vollmers J."/>
            <person name="Rivas-Marin E."/>
            <person name="Kohn T."/>
            <person name="Peeters S.H."/>
            <person name="Heuer A."/>
            <person name="Rast P."/>
            <person name="Oberbeckmann S."/>
            <person name="Bunk B."/>
            <person name="Jeske O."/>
            <person name="Meyerdierks A."/>
            <person name="Storesund J.E."/>
            <person name="Kallscheuer N."/>
            <person name="Luecker S."/>
            <person name="Lage O.M."/>
            <person name="Pohl T."/>
            <person name="Merkel B.J."/>
            <person name="Hornburger P."/>
            <person name="Mueller R.-W."/>
            <person name="Bruemmer F."/>
            <person name="Labrenz M."/>
            <person name="Spormann A.M."/>
            <person name="Op den Camp H."/>
            <person name="Overmann J."/>
            <person name="Amann R."/>
            <person name="Jetten M.S.M."/>
            <person name="Mascher T."/>
            <person name="Medema M.H."/>
            <person name="Devos D.P."/>
            <person name="Kaster A.-K."/>
            <person name="Ovreas L."/>
            <person name="Rohde M."/>
            <person name="Galperin M.Y."/>
            <person name="Jogler C."/>
        </authorList>
    </citation>
    <scope>NUCLEOTIDE SEQUENCE [LARGE SCALE GENOMIC DNA]</scope>
    <source>
        <strain evidence="2 3">Pan181</strain>
    </source>
</reference>
<accession>A0A518ATZ1</accession>
<evidence type="ECO:0000313" key="3">
    <source>
        <dbReference type="Proteomes" id="UP000315750"/>
    </source>
</evidence>
<dbReference type="OrthoDB" id="291936at2"/>